<sequence>MSNKKNKRSTRQTRAPIWLSDHVVSTASQKPKNKTDDTSNGEIRANNTESHEKVREKDVELNCEDNNSGNKNDNKLNDKADSSAMEHEVNKQLNEVFPTLSEANKQLNVTSDGMNEPSLMDNKDQSDEVNNVRTDANVNNKNEAKVWNNKKNWNDLTKEFEKKLSLIPTAIEDGRDVVLFDDEMVNEGSVKWNLTLCGQFVGTKMTYSELKYNLSRMWGKFGLKDIVAHNGLYFFKFRNVEGINQVLENGIWLVNNRPLVVQKWNPSINIVNTEPEVLPIWVKLYNVPLEAWTVKGVSAITSSLGKPIMMDRTTARMCHMGTGNIGYARVLVEIKAEKELKDKIEIVYKGKDLGTSWTKFVNVEYTWKPPRCDHCKVFGHCDSNCSIMKGKNTECDGNNGSGKEEFLSIVEKEWDIQVKGCCMFTLVKKLKALKYHMNGFNWKIGNVFENVVKWREKLKVIQSQVDKQPHNAQLKKEEADTLKEYNNAVMDEENFLLQQAKIEWLSEGDKNTKFFHSVLKQKRHKSRIEAVCNEEGERFEGEQVPAQFVKHFQNFLGKAVDVEPLDQSIFQNAIKVSPEDADKMIKPVSDNEIKEALHDICDNKAPGPDGYTARFFKKAWSKIGNDVTDAVKEFFVKGRMLGEVNATLVTLVPKTNTPNKVSDFRPIACCNIIYKIISKIITTRIKEALCKVVNPVQSAFIPGRQITDNILLTQELLRGYNWKNGAQRVALKIDIQKAYDTVNWNFLEKTLGYFEFPQMMINWIMTCVRSAGFTICINGNRHGYFKGGRGLRQGDPMSPYIFTLVMEVFTLIMHKQIQDDNKFRYHWGCKQMKISHLCFADDLLVLCHGDLKSMMVVKKAMNVFSAMSGLNPNIGKSTVFFGNVKENVKQSILAILPFKVGSLPVSYLGVPLITKQIGYLDCKGLIDKVKVKVNNWKNRMLSYAGRLQLVASVLASMQVYWASVFILPKAVIKDINKVFKGFLWNSGELKKGKAKVSWKQVCKPKSEGGLGIKDLEAWNEVLMSKHLWNLASNKDSVWILSLRSKMYSHIHFNVGDGKSIFFWHDRWWGPRSLINEVLSNGSRNDIDDKVKMYEMIEDGEWNTKVDWVKNLLTNIPVPIIHNDTKDEAMWVTKDNKKGKFTIGSVWKDWKEEGQKVMWSSFVWFSQCIPKHSFILWLAINDRLSTQERLLRWYPERQMTCTFCGNEPDSIKHLFFECTYSLNIWTRSVSVFALAYAHLAKLLLAYSLTHQ</sequence>
<dbReference type="Pfam" id="PF13966">
    <property type="entry name" value="zf-RVT"/>
    <property type="match status" value="1"/>
</dbReference>
<evidence type="ECO:0000256" key="1">
    <source>
        <dbReference type="SAM" id="MobiDB-lite"/>
    </source>
</evidence>
<comment type="caution">
    <text evidence="3">The sequence shown here is derived from an EMBL/GenBank/DDBJ whole genome shotgun (WGS) entry which is preliminary data.</text>
</comment>
<feature type="compositionally biased region" description="Basic and acidic residues" evidence="1">
    <location>
        <begin position="72"/>
        <end position="88"/>
    </location>
</feature>
<dbReference type="Pfam" id="PF14111">
    <property type="entry name" value="DUF4283"/>
    <property type="match status" value="1"/>
</dbReference>
<dbReference type="GO" id="GO:0003964">
    <property type="term" value="F:RNA-directed DNA polymerase activity"/>
    <property type="evidence" value="ECO:0007669"/>
    <property type="project" value="UniProtKB-KW"/>
</dbReference>
<dbReference type="PANTHER" id="PTHR33116:SF84">
    <property type="entry name" value="RNA-DIRECTED DNA POLYMERASE"/>
    <property type="match status" value="1"/>
</dbReference>
<accession>A0A2U1PB05</accession>
<evidence type="ECO:0000259" key="2">
    <source>
        <dbReference type="PROSITE" id="PS50878"/>
    </source>
</evidence>
<dbReference type="SUPFAM" id="SSF56672">
    <property type="entry name" value="DNA/RNA polymerases"/>
    <property type="match status" value="1"/>
</dbReference>
<keyword evidence="3" id="KW-0548">Nucleotidyltransferase</keyword>
<feature type="domain" description="Reverse transcriptase" evidence="2">
    <location>
        <begin position="633"/>
        <end position="912"/>
    </location>
</feature>
<organism evidence="3 4">
    <name type="scientific">Artemisia annua</name>
    <name type="common">Sweet wormwood</name>
    <dbReference type="NCBI Taxonomy" id="35608"/>
    <lineage>
        <taxon>Eukaryota</taxon>
        <taxon>Viridiplantae</taxon>
        <taxon>Streptophyta</taxon>
        <taxon>Embryophyta</taxon>
        <taxon>Tracheophyta</taxon>
        <taxon>Spermatophyta</taxon>
        <taxon>Magnoliopsida</taxon>
        <taxon>eudicotyledons</taxon>
        <taxon>Gunneridae</taxon>
        <taxon>Pentapetalae</taxon>
        <taxon>asterids</taxon>
        <taxon>campanulids</taxon>
        <taxon>Asterales</taxon>
        <taxon>Asteraceae</taxon>
        <taxon>Asteroideae</taxon>
        <taxon>Anthemideae</taxon>
        <taxon>Artemisiinae</taxon>
        <taxon>Artemisia</taxon>
    </lineage>
</organism>
<dbReference type="InterPro" id="IPR043502">
    <property type="entry name" value="DNA/RNA_pol_sf"/>
</dbReference>
<name>A0A2U1PB05_ARTAN</name>
<evidence type="ECO:0000313" key="3">
    <source>
        <dbReference type="EMBL" id="PWA82932.1"/>
    </source>
</evidence>
<protein>
    <submittedName>
        <fullName evidence="3">Reverse transcriptase domain, Reverse transcriptase zinc-binding domain protein</fullName>
    </submittedName>
</protein>
<reference evidence="3 4" key="1">
    <citation type="journal article" date="2018" name="Mol. Plant">
        <title>The genome of Artemisia annua provides insight into the evolution of Asteraceae family and artemisinin biosynthesis.</title>
        <authorList>
            <person name="Shen Q."/>
            <person name="Zhang L."/>
            <person name="Liao Z."/>
            <person name="Wang S."/>
            <person name="Yan T."/>
            <person name="Shi P."/>
            <person name="Liu M."/>
            <person name="Fu X."/>
            <person name="Pan Q."/>
            <person name="Wang Y."/>
            <person name="Lv Z."/>
            <person name="Lu X."/>
            <person name="Zhang F."/>
            <person name="Jiang W."/>
            <person name="Ma Y."/>
            <person name="Chen M."/>
            <person name="Hao X."/>
            <person name="Li L."/>
            <person name="Tang Y."/>
            <person name="Lv G."/>
            <person name="Zhou Y."/>
            <person name="Sun X."/>
            <person name="Brodelius P.E."/>
            <person name="Rose J.K.C."/>
            <person name="Tang K."/>
        </authorList>
    </citation>
    <scope>NUCLEOTIDE SEQUENCE [LARGE SCALE GENOMIC DNA]</scope>
    <source>
        <strain evidence="4">cv. Huhao1</strain>
        <tissue evidence="3">Leaf</tissue>
    </source>
</reference>
<proteinExistence type="predicted"/>
<dbReference type="Pfam" id="PF00078">
    <property type="entry name" value="RVT_1"/>
    <property type="match status" value="1"/>
</dbReference>
<dbReference type="Proteomes" id="UP000245207">
    <property type="component" value="Unassembled WGS sequence"/>
</dbReference>
<keyword evidence="3" id="KW-0808">Transferase</keyword>
<gene>
    <name evidence="3" type="ORF">CTI12_AA174460</name>
</gene>
<dbReference type="CDD" id="cd01650">
    <property type="entry name" value="RT_nLTR_like"/>
    <property type="match status" value="1"/>
</dbReference>
<dbReference type="InterPro" id="IPR025558">
    <property type="entry name" value="DUF4283"/>
</dbReference>
<dbReference type="OrthoDB" id="1938625at2759"/>
<dbReference type="STRING" id="35608.A0A2U1PB05"/>
<dbReference type="EMBL" id="PKPP01001412">
    <property type="protein sequence ID" value="PWA82932.1"/>
    <property type="molecule type" value="Genomic_DNA"/>
</dbReference>
<dbReference type="InterPro" id="IPR026960">
    <property type="entry name" value="RVT-Znf"/>
</dbReference>
<dbReference type="InterPro" id="IPR000477">
    <property type="entry name" value="RT_dom"/>
</dbReference>
<feature type="compositionally biased region" description="Basic residues" evidence="1">
    <location>
        <begin position="1"/>
        <end position="11"/>
    </location>
</feature>
<feature type="compositionally biased region" description="Basic and acidic residues" evidence="1">
    <location>
        <begin position="49"/>
        <end position="60"/>
    </location>
</feature>
<feature type="region of interest" description="Disordered" evidence="1">
    <location>
        <begin position="1"/>
        <end position="88"/>
    </location>
</feature>
<evidence type="ECO:0000313" key="4">
    <source>
        <dbReference type="Proteomes" id="UP000245207"/>
    </source>
</evidence>
<feature type="compositionally biased region" description="Polar residues" evidence="1">
    <location>
        <begin position="38"/>
        <end position="48"/>
    </location>
</feature>
<keyword evidence="4" id="KW-1185">Reference proteome</keyword>
<dbReference type="PROSITE" id="PS50878">
    <property type="entry name" value="RT_POL"/>
    <property type="match status" value="1"/>
</dbReference>
<dbReference type="PANTHER" id="PTHR33116">
    <property type="entry name" value="REVERSE TRANSCRIPTASE ZINC-BINDING DOMAIN-CONTAINING PROTEIN-RELATED-RELATED"/>
    <property type="match status" value="1"/>
</dbReference>
<keyword evidence="3" id="KW-0695">RNA-directed DNA polymerase</keyword>
<dbReference type="AlphaFoldDB" id="A0A2U1PB05"/>